<evidence type="ECO:0000256" key="8">
    <source>
        <dbReference type="ARBA" id="ARBA00022932"/>
    </source>
</evidence>
<dbReference type="GO" id="GO:0003887">
    <property type="term" value="F:DNA-directed DNA polymerase activity"/>
    <property type="evidence" value="ECO:0007669"/>
    <property type="project" value="UniProtKB-KW"/>
</dbReference>
<dbReference type="STRING" id="1162668.LFE_0189"/>
<dbReference type="AlphaFoldDB" id="I0IKW7"/>
<evidence type="ECO:0000256" key="11">
    <source>
        <dbReference type="ARBA" id="ARBA00049244"/>
    </source>
</evidence>
<comment type="catalytic activity">
    <reaction evidence="11">
        <text>DNA(n) + a 2'-deoxyribonucleoside 5'-triphosphate = DNA(n+1) + diphosphate</text>
        <dbReference type="Rhea" id="RHEA:22508"/>
        <dbReference type="Rhea" id="RHEA-COMP:17339"/>
        <dbReference type="Rhea" id="RHEA-COMP:17340"/>
        <dbReference type="ChEBI" id="CHEBI:33019"/>
        <dbReference type="ChEBI" id="CHEBI:61560"/>
        <dbReference type="ChEBI" id="CHEBI:173112"/>
        <dbReference type="EC" id="2.7.7.7"/>
    </reaction>
</comment>
<dbReference type="InterPro" id="IPR036279">
    <property type="entry name" value="5-3_exonuclease_C_sf"/>
</dbReference>
<evidence type="ECO:0000256" key="9">
    <source>
        <dbReference type="ARBA" id="ARBA00023125"/>
    </source>
</evidence>
<evidence type="ECO:0000313" key="16">
    <source>
        <dbReference type="Proteomes" id="UP000007382"/>
    </source>
</evidence>
<feature type="domain" description="5'-3' exonuclease" evidence="13">
    <location>
        <begin position="24"/>
        <end position="284"/>
    </location>
</feature>
<dbReference type="CDD" id="cd09859">
    <property type="entry name" value="PIN_53EXO"/>
    <property type="match status" value="1"/>
</dbReference>
<evidence type="ECO:0000256" key="1">
    <source>
        <dbReference type="ARBA" id="ARBA00007705"/>
    </source>
</evidence>
<keyword evidence="5" id="KW-0548">Nucleotidyltransferase</keyword>
<dbReference type="Gene3D" id="3.30.70.370">
    <property type="match status" value="1"/>
</dbReference>
<dbReference type="PANTHER" id="PTHR10133">
    <property type="entry name" value="DNA POLYMERASE I"/>
    <property type="match status" value="1"/>
</dbReference>
<evidence type="ECO:0000259" key="14">
    <source>
        <dbReference type="SMART" id="SM00482"/>
    </source>
</evidence>
<evidence type="ECO:0000313" key="15">
    <source>
        <dbReference type="EMBL" id="BAM05916.1"/>
    </source>
</evidence>
<dbReference type="SUPFAM" id="SSF88723">
    <property type="entry name" value="PIN domain-like"/>
    <property type="match status" value="1"/>
</dbReference>
<evidence type="ECO:0000256" key="7">
    <source>
        <dbReference type="ARBA" id="ARBA00022763"/>
    </source>
</evidence>
<evidence type="ECO:0000256" key="4">
    <source>
        <dbReference type="ARBA" id="ARBA00022679"/>
    </source>
</evidence>
<dbReference type="FunFam" id="1.10.150.20:FF:000002">
    <property type="entry name" value="DNA polymerase I"/>
    <property type="match status" value="1"/>
</dbReference>
<dbReference type="EC" id="2.7.7.7" evidence="2"/>
<dbReference type="SMART" id="SM00482">
    <property type="entry name" value="POLAc"/>
    <property type="match status" value="1"/>
</dbReference>
<accession>I0IKW7</accession>
<keyword evidence="10" id="KW-0234">DNA repair</keyword>
<dbReference type="InterPro" id="IPR020046">
    <property type="entry name" value="5-3_exonucl_a-hlix_arch_N"/>
</dbReference>
<dbReference type="Proteomes" id="UP000007382">
    <property type="component" value="Chromosome"/>
</dbReference>
<organism evidence="15 16">
    <name type="scientific">Leptospirillum ferrooxidans (strain C2-3)</name>
    <dbReference type="NCBI Taxonomy" id="1162668"/>
    <lineage>
        <taxon>Bacteria</taxon>
        <taxon>Pseudomonadati</taxon>
        <taxon>Nitrospirota</taxon>
        <taxon>Nitrospiria</taxon>
        <taxon>Nitrospirales</taxon>
        <taxon>Nitrospiraceae</taxon>
        <taxon>Leptospirillum</taxon>
    </lineage>
</organism>
<dbReference type="Pfam" id="PF00476">
    <property type="entry name" value="DNA_pol_A"/>
    <property type="match status" value="1"/>
</dbReference>
<dbReference type="EMBL" id="AP012342">
    <property type="protein sequence ID" value="BAM05916.1"/>
    <property type="molecule type" value="Genomic_DNA"/>
</dbReference>
<keyword evidence="7" id="KW-0227">DNA damage</keyword>
<dbReference type="InterPro" id="IPR019760">
    <property type="entry name" value="DNA-dir_DNA_pol_A_CS"/>
</dbReference>
<dbReference type="InterPro" id="IPR020045">
    <property type="entry name" value="DNA_polI_H3TH"/>
</dbReference>
<feature type="domain" description="DNA-directed DNA polymerase family A palm" evidence="14">
    <location>
        <begin position="626"/>
        <end position="830"/>
    </location>
</feature>
<protein>
    <recommendedName>
        <fullName evidence="3">DNA polymerase I</fullName>
        <ecNumber evidence="2">2.7.7.7</ecNumber>
    </recommendedName>
</protein>
<sequence>MNQSPRGTRSANPGDLTWASVLPKNTLYLLDGFGYIFRAYHSRVDFTTSKGCPTGAFTVFANMLLSVVRDFNPAYLGVIFEGQGKSVRSEILPQIKANRPSPPDDFLVQIPYIERLIAGLGISTVSVDGYEADDVIATLAHRWIDQADGDSHVVVMSADKDLLNVVSDHVTVFDPMTKKRFGVSQVIDRWGVLPSQIPDLLALMGDTSDNIPGVPGVGPVTAAKLLGQSGDGVEELLSRIESVTPPRIRDLLVANREQILLSKKVTILHDRLPIEASADSLSLSSPDLPSLEALLKELEAPALWTRIRSLENKDSQTRSKSSDPSETLPSSSGRERSHTLSSGGLSGKHGIDPVSPNEIWYHGPDQSLLFSKSDLTGLQKILTALSEPVWVSDSMLLHRQWPELILPEVGFDLVLAAYLLDPGHREDSLAVIASRHFLNVDGERRELVSSLYPLLYEEISRFHLLPVLLKIEVPLSGVLSRMERFGVSIDKKQLEALRHLLSGRLSALEKEVHELAGESFLILSPKQVARILFEKLALPTARKGKTGYSTDEETLESLREKHPLPGMILEYRQLSKLLSTYVEGISSKMDENGRLHGQFHQTVTATGRLSSSDPNLQNIPIRSELGLEIRKCFVAPPGSLLLSADYSQIELRLLAHMSGDASLVEAFTQGEDIHSNTARRLFGEPVTPDSRRRAKTVNFGILYGMSSYSLSQSLGVTASESKEVIDRYFATYPGIEPFFSSILDEARKTGMVRTISGRIRRIPEVHSSDRRLREYGERMAVNTVLQGSAADLIKKSMVELSGRLDAIPDKGANLLIQVHDELLLEVPSSRVEEMSVLLKDVMEKAFDLKVPLVVSTGWGKNWVDAHPA</sequence>
<dbReference type="InterPro" id="IPR008918">
    <property type="entry name" value="HhH2"/>
</dbReference>
<dbReference type="OrthoDB" id="9806424at2"/>
<reference evidence="15 16" key="1">
    <citation type="journal article" date="2012" name="J. Bacteriol.">
        <title>Complete Genome Sequence of Leptospirillum ferrooxidans Strain C2-3, Isolated from a Fresh Volcanic Ash Deposit on the Island of Miyake, Japan.</title>
        <authorList>
            <person name="Fujimura R."/>
            <person name="Sato Y."/>
            <person name="Nishizawa T."/>
            <person name="Oshima K."/>
            <person name="Kim S.-W."/>
            <person name="Hattori M."/>
            <person name="Kamijo T."/>
            <person name="Ohta H."/>
        </authorList>
    </citation>
    <scope>NUCLEOTIDE SEQUENCE [LARGE SCALE GENOMIC DNA]</scope>
    <source>
        <strain evidence="15 16">C2-3</strain>
    </source>
</reference>
<dbReference type="Gene3D" id="1.20.1060.10">
    <property type="entry name" value="Taq DNA Polymerase, Chain T, domain 4"/>
    <property type="match status" value="1"/>
</dbReference>
<dbReference type="CDD" id="cd09898">
    <property type="entry name" value="H3TH_53EXO"/>
    <property type="match status" value="1"/>
</dbReference>
<dbReference type="SMART" id="SM00475">
    <property type="entry name" value="53EXOc"/>
    <property type="match status" value="1"/>
</dbReference>
<dbReference type="Gene3D" id="3.40.50.1010">
    <property type="entry name" value="5'-nuclease"/>
    <property type="match status" value="1"/>
</dbReference>
<dbReference type="RefSeq" id="WP_014448410.1">
    <property type="nucleotide sequence ID" value="NC_017094.1"/>
</dbReference>
<dbReference type="eggNOG" id="COG0258">
    <property type="taxonomic scope" value="Bacteria"/>
</dbReference>
<feature type="region of interest" description="Disordered" evidence="12">
    <location>
        <begin position="313"/>
        <end position="350"/>
    </location>
</feature>
<dbReference type="PANTHER" id="PTHR10133:SF27">
    <property type="entry name" value="DNA POLYMERASE NU"/>
    <property type="match status" value="1"/>
</dbReference>
<dbReference type="NCBIfam" id="NF004397">
    <property type="entry name" value="PRK05755.1"/>
    <property type="match status" value="1"/>
</dbReference>
<dbReference type="GO" id="GO:0003677">
    <property type="term" value="F:DNA binding"/>
    <property type="evidence" value="ECO:0007669"/>
    <property type="project" value="UniProtKB-KW"/>
</dbReference>
<dbReference type="FunFam" id="1.20.1060.10:FF:000001">
    <property type="entry name" value="DNA polymerase I"/>
    <property type="match status" value="1"/>
</dbReference>
<dbReference type="InterPro" id="IPR043502">
    <property type="entry name" value="DNA/RNA_pol_sf"/>
</dbReference>
<dbReference type="FunFam" id="1.10.150.20:FF:000003">
    <property type="entry name" value="DNA polymerase I"/>
    <property type="match status" value="1"/>
</dbReference>
<dbReference type="GO" id="GO:0006302">
    <property type="term" value="P:double-strand break repair"/>
    <property type="evidence" value="ECO:0007669"/>
    <property type="project" value="TreeGrafter"/>
</dbReference>
<dbReference type="KEGG" id="lfc:LFE_0189"/>
<evidence type="ECO:0000256" key="5">
    <source>
        <dbReference type="ARBA" id="ARBA00022695"/>
    </source>
</evidence>
<dbReference type="InterPro" id="IPR002298">
    <property type="entry name" value="DNA_polymerase_A"/>
</dbReference>
<comment type="similarity">
    <text evidence="1">Belongs to the DNA polymerase type-A family.</text>
</comment>
<reference evidence="16" key="2">
    <citation type="submission" date="2012-03" db="EMBL/GenBank/DDBJ databases">
        <title>The complete genome sequence of the pioneer microbe on fresh volcanic deposit, Leptospirillum ferrooxidans strain C2-3.</title>
        <authorList>
            <person name="Fujimura R."/>
            <person name="Sato Y."/>
            <person name="Nishizawa T."/>
            <person name="Nanba K."/>
            <person name="Oshima K."/>
            <person name="Hattori M."/>
            <person name="Kamijo T."/>
            <person name="Ohta H."/>
        </authorList>
    </citation>
    <scope>NUCLEOTIDE SEQUENCE [LARGE SCALE GENOMIC DNA]</scope>
    <source>
        <strain evidence="16">C2-3</strain>
    </source>
</reference>
<dbReference type="GO" id="GO:0008409">
    <property type="term" value="F:5'-3' exonuclease activity"/>
    <property type="evidence" value="ECO:0007669"/>
    <property type="project" value="InterPro"/>
</dbReference>
<dbReference type="Gene3D" id="3.30.420.10">
    <property type="entry name" value="Ribonuclease H-like superfamily/Ribonuclease H"/>
    <property type="match status" value="1"/>
</dbReference>
<evidence type="ECO:0000256" key="10">
    <source>
        <dbReference type="ARBA" id="ARBA00023204"/>
    </source>
</evidence>
<proteinExistence type="inferred from homology"/>
<dbReference type="SMART" id="SM00279">
    <property type="entry name" value="HhH2"/>
    <property type="match status" value="1"/>
</dbReference>
<dbReference type="PATRIC" id="fig|1162668.3.peg.222"/>
<gene>
    <name evidence="15" type="ordered locus">LFE_0189</name>
</gene>
<dbReference type="InterPro" id="IPR001098">
    <property type="entry name" value="DNA-dir_DNA_pol_A_palm_dom"/>
</dbReference>
<dbReference type="SUPFAM" id="SSF56672">
    <property type="entry name" value="DNA/RNA polymerases"/>
    <property type="match status" value="1"/>
</dbReference>
<dbReference type="Pfam" id="PF02739">
    <property type="entry name" value="5_3_exonuc_N"/>
    <property type="match status" value="1"/>
</dbReference>
<dbReference type="Pfam" id="PF01367">
    <property type="entry name" value="5_3_exonuc"/>
    <property type="match status" value="1"/>
</dbReference>
<evidence type="ECO:0000256" key="12">
    <source>
        <dbReference type="SAM" id="MobiDB-lite"/>
    </source>
</evidence>
<keyword evidence="9" id="KW-0238">DNA-binding</keyword>
<evidence type="ECO:0000256" key="2">
    <source>
        <dbReference type="ARBA" id="ARBA00012417"/>
    </source>
</evidence>
<dbReference type="Gene3D" id="1.10.150.20">
    <property type="entry name" value="5' to 3' exonuclease, C-terminal subdomain"/>
    <property type="match status" value="2"/>
</dbReference>
<feature type="compositionally biased region" description="Basic and acidic residues" evidence="12">
    <location>
        <begin position="313"/>
        <end position="323"/>
    </location>
</feature>
<dbReference type="GO" id="GO:0006261">
    <property type="term" value="P:DNA-templated DNA replication"/>
    <property type="evidence" value="ECO:0007669"/>
    <property type="project" value="InterPro"/>
</dbReference>
<evidence type="ECO:0000259" key="13">
    <source>
        <dbReference type="SMART" id="SM00475"/>
    </source>
</evidence>
<keyword evidence="4" id="KW-0808">Transferase</keyword>
<keyword evidence="8" id="KW-0239">DNA-directed DNA polymerase</keyword>
<dbReference type="InterPro" id="IPR036397">
    <property type="entry name" value="RNaseH_sf"/>
</dbReference>
<keyword evidence="6" id="KW-0235">DNA replication</keyword>
<dbReference type="PROSITE" id="PS00447">
    <property type="entry name" value="DNA_POLYMERASE_A"/>
    <property type="match status" value="1"/>
</dbReference>
<dbReference type="eggNOG" id="COG0749">
    <property type="taxonomic scope" value="Bacteria"/>
</dbReference>
<name>I0IKW7_LEPFC</name>
<dbReference type="PRINTS" id="PR00868">
    <property type="entry name" value="DNAPOLI"/>
</dbReference>
<dbReference type="InterPro" id="IPR029060">
    <property type="entry name" value="PIN-like_dom_sf"/>
</dbReference>
<evidence type="ECO:0000256" key="3">
    <source>
        <dbReference type="ARBA" id="ARBA00020311"/>
    </source>
</evidence>
<dbReference type="SUPFAM" id="SSF47807">
    <property type="entry name" value="5' to 3' exonuclease, C-terminal subdomain"/>
    <property type="match status" value="1"/>
</dbReference>
<evidence type="ECO:0000256" key="6">
    <source>
        <dbReference type="ARBA" id="ARBA00022705"/>
    </source>
</evidence>
<keyword evidence="16" id="KW-1185">Reference proteome</keyword>
<dbReference type="InterPro" id="IPR002421">
    <property type="entry name" value="5-3_exonuclease"/>
</dbReference>
<dbReference type="CDD" id="cd08637">
    <property type="entry name" value="DNA_pol_A_pol_I_C"/>
    <property type="match status" value="1"/>
</dbReference>
<dbReference type="HOGENOM" id="CLU_004675_0_0_0"/>